<accession>A0ABT8DMW6</accession>
<dbReference type="EMBL" id="JAUHHC010000001">
    <property type="protein sequence ID" value="MDN3919278.1"/>
    <property type="molecule type" value="Genomic_DNA"/>
</dbReference>
<keyword evidence="1 2" id="KW-0732">Signal</keyword>
<dbReference type="SUPFAM" id="SSF53850">
    <property type="entry name" value="Periplasmic binding protein-like II"/>
    <property type="match status" value="1"/>
</dbReference>
<evidence type="ECO:0000313" key="5">
    <source>
        <dbReference type="Proteomes" id="UP001228044"/>
    </source>
</evidence>
<evidence type="ECO:0000256" key="1">
    <source>
        <dbReference type="ARBA" id="ARBA00022729"/>
    </source>
</evidence>
<evidence type="ECO:0000259" key="3">
    <source>
        <dbReference type="SMART" id="SM00062"/>
    </source>
</evidence>
<dbReference type="Proteomes" id="UP001228044">
    <property type="component" value="Unassembled WGS sequence"/>
</dbReference>
<dbReference type="Pfam" id="PF00497">
    <property type="entry name" value="SBP_bac_3"/>
    <property type="match status" value="1"/>
</dbReference>
<protein>
    <submittedName>
        <fullName evidence="4">Transporter substrate-binding domain-containing protein</fullName>
    </submittedName>
</protein>
<proteinExistence type="predicted"/>
<name>A0ABT8DMW6_9BURK</name>
<dbReference type="Gene3D" id="3.40.190.10">
    <property type="entry name" value="Periplasmic binding protein-like II"/>
    <property type="match status" value="2"/>
</dbReference>
<reference evidence="4 5" key="1">
    <citation type="submission" date="2023-06" db="EMBL/GenBank/DDBJ databases">
        <title>Pelomonas sp. PFR6 16S ribosomal RNA gene Genome sequencing and assembly.</title>
        <authorList>
            <person name="Woo H."/>
        </authorList>
    </citation>
    <scope>NUCLEOTIDE SEQUENCE [LARGE SCALE GENOMIC DNA]</scope>
    <source>
        <strain evidence="4 5">PFR6</strain>
    </source>
</reference>
<feature type="domain" description="Solute-binding protein family 3/N-terminal" evidence="3">
    <location>
        <begin position="37"/>
        <end position="256"/>
    </location>
</feature>
<dbReference type="RefSeq" id="WP_290357583.1">
    <property type="nucleotide sequence ID" value="NZ_JAUHHC010000001.1"/>
</dbReference>
<evidence type="ECO:0000313" key="4">
    <source>
        <dbReference type="EMBL" id="MDN3919278.1"/>
    </source>
</evidence>
<dbReference type="PANTHER" id="PTHR35936">
    <property type="entry name" value="MEMBRANE-BOUND LYTIC MUREIN TRANSGLYCOSYLASE F"/>
    <property type="match status" value="1"/>
</dbReference>
<evidence type="ECO:0000256" key="2">
    <source>
        <dbReference type="SAM" id="SignalP"/>
    </source>
</evidence>
<feature type="signal peptide" evidence="2">
    <location>
        <begin position="1"/>
        <end position="30"/>
    </location>
</feature>
<feature type="chain" id="PRO_5047374156" evidence="2">
    <location>
        <begin position="31"/>
        <end position="256"/>
    </location>
</feature>
<dbReference type="SMART" id="SM00062">
    <property type="entry name" value="PBPb"/>
    <property type="match status" value="1"/>
</dbReference>
<organism evidence="4 5">
    <name type="scientific">Roseateles violae</name>
    <dbReference type="NCBI Taxonomy" id="3058042"/>
    <lineage>
        <taxon>Bacteria</taxon>
        <taxon>Pseudomonadati</taxon>
        <taxon>Pseudomonadota</taxon>
        <taxon>Betaproteobacteria</taxon>
        <taxon>Burkholderiales</taxon>
        <taxon>Sphaerotilaceae</taxon>
        <taxon>Roseateles</taxon>
    </lineage>
</organism>
<dbReference type="InterPro" id="IPR001638">
    <property type="entry name" value="Solute-binding_3/MltF_N"/>
</dbReference>
<comment type="caution">
    <text evidence="4">The sequence shown here is derived from an EMBL/GenBank/DDBJ whole genome shotgun (WGS) entry which is preliminary data.</text>
</comment>
<sequence>MSSSPDLLRRRLLGATLLAPLPGLPLHASAASAPLRMVNAVHPPFVNPSDHPRGEGIDIEIAREALRRGGDYRFELELLPWKRALLMLERGEADLTTTISRNGDRDRYLAWSSAYRLAAGYSFFARPGSRPRLEGLEGLAGKTIGVLAGYFYPPNIVEQAGVVLEPARTPAQLAQKLGAGRADLIVISTRVADVELREQELARQIERQPYQYPASSPNYMAFSKLRPHAQPLAAMEAGLASMARDGSLRRIEQKYL</sequence>
<dbReference type="PANTHER" id="PTHR35936:SF25">
    <property type="entry name" value="ABC TRANSPORTER SUBSTRATE-BINDING PROTEIN"/>
    <property type="match status" value="1"/>
</dbReference>
<gene>
    <name evidence="4" type="ORF">QWJ38_03185</name>
</gene>
<keyword evidence="5" id="KW-1185">Reference proteome</keyword>